<sequence length="40" mass="4336">MNLYLRLTLMGPMTPSMQDLGRGDGEEPIGGNISFHGCEP</sequence>
<dbReference type="Proteomes" id="UP000593577">
    <property type="component" value="Unassembled WGS sequence"/>
</dbReference>
<evidence type="ECO:0000313" key="2">
    <source>
        <dbReference type="EMBL" id="MBA0695686.1"/>
    </source>
</evidence>
<dbReference type="EMBL" id="JABFAA010000011">
    <property type="protein sequence ID" value="MBA0695686.1"/>
    <property type="molecule type" value="Genomic_DNA"/>
</dbReference>
<proteinExistence type="predicted"/>
<organism evidence="2 3">
    <name type="scientific">Gossypium aridum</name>
    <name type="common">American cotton</name>
    <name type="synonym">Erioxylum aridum</name>
    <dbReference type="NCBI Taxonomy" id="34290"/>
    <lineage>
        <taxon>Eukaryota</taxon>
        <taxon>Viridiplantae</taxon>
        <taxon>Streptophyta</taxon>
        <taxon>Embryophyta</taxon>
        <taxon>Tracheophyta</taxon>
        <taxon>Spermatophyta</taxon>
        <taxon>Magnoliopsida</taxon>
        <taxon>eudicotyledons</taxon>
        <taxon>Gunneridae</taxon>
        <taxon>Pentapetalae</taxon>
        <taxon>rosids</taxon>
        <taxon>malvids</taxon>
        <taxon>Malvales</taxon>
        <taxon>Malvaceae</taxon>
        <taxon>Malvoideae</taxon>
        <taxon>Gossypium</taxon>
    </lineage>
</organism>
<dbReference type="AlphaFoldDB" id="A0A7J8Y7W4"/>
<evidence type="ECO:0000313" key="3">
    <source>
        <dbReference type="Proteomes" id="UP000593577"/>
    </source>
</evidence>
<evidence type="ECO:0000256" key="1">
    <source>
        <dbReference type="SAM" id="MobiDB-lite"/>
    </source>
</evidence>
<comment type="caution">
    <text evidence="2">The sequence shown here is derived from an EMBL/GenBank/DDBJ whole genome shotgun (WGS) entry which is preliminary data.</text>
</comment>
<reference evidence="2 3" key="1">
    <citation type="journal article" date="2019" name="Genome Biol. Evol.">
        <title>Insights into the evolution of the New World diploid cottons (Gossypium, subgenus Houzingenia) based on genome sequencing.</title>
        <authorList>
            <person name="Grover C.E."/>
            <person name="Arick M.A. 2nd"/>
            <person name="Thrash A."/>
            <person name="Conover J.L."/>
            <person name="Sanders W.S."/>
            <person name="Peterson D.G."/>
            <person name="Frelichowski J.E."/>
            <person name="Scheffler J.A."/>
            <person name="Scheffler B.E."/>
            <person name="Wendel J.F."/>
        </authorList>
    </citation>
    <scope>NUCLEOTIDE SEQUENCE [LARGE SCALE GENOMIC DNA]</scope>
    <source>
        <strain evidence="2">185</strain>
        <tissue evidence="2">Leaf</tissue>
    </source>
</reference>
<gene>
    <name evidence="2" type="ORF">Goari_002296</name>
</gene>
<name>A0A7J8Y7W4_GOSAI</name>
<protein>
    <submittedName>
        <fullName evidence="2">Uncharacterized protein</fullName>
    </submittedName>
</protein>
<keyword evidence="3" id="KW-1185">Reference proteome</keyword>
<feature type="region of interest" description="Disordered" evidence="1">
    <location>
        <begin position="15"/>
        <end position="40"/>
    </location>
</feature>
<accession>A0A7J8Y7W4</accession>